<dbReference type="Proteomes" id="UP000257109">
    <property type="component" value="Unassembled WGS sequence"/>
</dbReference>
<dbReference type="EMBL" id="QJKJ01008552">
    <property type="protein sequence ID" value="RDX79393.1"/>
    <property type="molecule type" value="Genomic_DNA"/>
</dbReference>
<feature type="compositionally biased region" description="Basic and acidic residues" evidence="1">
    <location>
        <begin position="53"/>
        <end position="66"/>
    </location>
</feature>
<feature type="region of interest" description="Disordered" evidence="1">
    <location>
        <begin position="50"/>
        <end position="85"/>
    </location>
</feature>
<keyword evidence="3" id="KW-1185">Reference proteome</keyword>
<feature type="non-terminal residue" evidence="2">
    <location>
        <position position="1"/>
    </location>
</feature>
<feature type="non-terminal residue" evidence="2">
    <location>
        <position position="172"/>
    </location>
</feature>
<proteinExistence type="predicted"/>
<sequence>KGQERTRLLRRKVSLHKAEKRKLPHLTLVLLGLVVLSVLSAWAKGTLPPNNHGLRDDGHIKNESPHEGFSSSSKVESSSDSSHDEGDLLMEKSLMSNLVGEDSDSQRENIFRSRCLVRIATFTLLPPSMDFILGLPQSKIGKIDSHKCRILFHVIKLMMLGSNKCDTLYLDT</sequence>
<comment type="caution">
    <text evidence="2">The sequence shown here is derived from an EMBL/GenBank/DDBJ whole genome shotgun (WGS) entry which is preliminary data.</text>
</comment>
<organism evidence="2 3">
    <name type="scientific">Mucuna pruriens</name>
    <name type="common">Velvet bean</name>
    <name type="synonym">Dolichos pruriens</name>
    <dbReference type="NCBI Taxonomy" id="157652"/>
    <lineage>
        <taxon>Eukaryota</taxon>
        <taxon>Viridiplantae</taxon>
        <taxon>Streptophyta</taxon>
        <taxon>Embryophyta</taxon>
        <taxon>Tracheophyta</taxon>
        <taxon>Spermatophyta</taxon>
        <taxon>Magnoliopsida</taxon>
        <taxon>eudicotyledons</taxon>
        <taxon>Gunneridae</taxon>
        <taxon>Pentapetalae</taxon>
        <taxon>rosids</taxon>
        <taxon>fabids</taxon>
        <taxon>Fabales</taxon>
        <taxon>Fabaceae</taxon>
        <taxon>Papilionoideae</taxon>
        <taxon>50 kb inversion clade</taxon>
        <taxon>NPAAA clade</taxon>
        <taxon>indigoferoid/millettioid clade</taxon>
        <taxon>Phaseoleae</taxon>
        <taxon>Mucuna</taxon>
    </lineage>
</organism>
<dbReference type="AlphaFoldDB" id="A0A371FMT9"/>
<accession>A0A371FMT9</accession>
<name>A0A371FMT9_MUCPR</name>
<evidence type="ECO:0000313" key="2">
    <source>
        <dbReference type="EMBL" id="RDX79393.1"/>
    </source>
</evidence>
<evidence type="ECO:0000313" key="3">
    <source>
        <dbReference type="Proteomes" id="UP000257109"/>
    </source>
</evidence>
<gene>
    <name evidence="2" type="ORF">CR513_40195</name>
</gene>
<reference evidence="2" key="1">
    <citation type="submission" date="2018-05" db="EMBL/GenBank/DDBJ databases">
        <title>Draft genome of Mucuna pruriens seed.</title>
        <authorList>
            <person name="Nnadi N.E."/>
            <person name="Vos R."/>
            <person name="Hasami M.H."/>
            <person name="Devisetty U.K."/>
            <person name="Aguiy J.C."/>
        </authorList>
    </citation>
    <scope>NUCLEOTIDE SEQUENCE [LARGE SCALE GENOMIC DNA]</scope>
    <source>
        <strain evidence="2">JCA_2017</strain>
    </source>
</reference>
<dbReference type="OrthoDB" id="1747743at2759"/>
<feature type="compositionally biased region" description="Low complexity" evidence="1">
    <location>
        <begin position="70"/>
        <end position="80"/>
    </location>
</feature>
<evidence type="ECO:0000256" key="1">
    <source>
        <dbReference type="SAM" id="MobiDB-lite"/>
    </source>
</evidence>
<protein>
    <submittedName>
        <fullName evidence="2">Uncharacterized protein</fullName>
    </submittedName>
</protein>